<evidence type="ECO:0000313" key="2">
    <source>
        <dbReference type="EMBL" id="AFK46293.1"/>
    </source>
</evidence>
<name>I3T1A1_MEDTR</name>
<sequence length="50" mass="5810">MFKVLQTMMLKKCPMVLLLQVHHLTKIFTTIFLPLFTTLVNLLLLVTLLP</sequence>
<keyword evidence="1" id="KW-0472">Membrane</keyword>
<accession>I3T1A1</accession>
<evidence type="ECO:0000256" key="1">
    <source>
        <dbReference type="SAM" id="Phobius"/>
    </source>
</evidence>
<feature type="transmembrane region" description="Helical" evidence="1">
    <location>
        <begin position="27"/>
        <end position="49"/>
    </location>
</feature>
<keyword evidence="1" id="KW-0812">Transmembrane</keyword>
<keyword evidence="1" id="KW-1133">Transmembrane helix</keyword>
<organism evidence="2">
    <name type="scientific">Medicago truncatula</name>
    <name type="common">Barrel medic</name>
    <name type="synonym">Medicago tribuloides</name>
    <dbReference type="NCBI Taxonomy" id="3880"/>
    <lineage>
        <taxon>Eukaryota</taxon>
        <taxon>Viridiplantae</taxon>
        <taxon>Streptophyta</taxon>
        <taxon>Embryophyta</taxon>
        <taxon>Tracheophyta</taxon>
        <taxon>Spermatophyta</taxon>
        <taxon>Magnoliopsida</taxon>
        <taxon>eudicotyledons</taxon>
        <taxon>Gunneridae</taxon>
        <taxon>Pentapetalae</taxon>
        <taxon>rosids</taxon>
        <taxon>fabids</taxon>
        <taxon>Fabales</taxon>
        <taxon>Fabaceae</taxon>
        <taxon>Papilionoideae</taxon>
        <taxon>50 kb inversion clade</taxon>
        <taxon>NPAAA clade</taxon>
        <taxon>Hologalegina</taxon>
        <taxon>IRL clade</taxon>
        <taxon>Trifolieae</taxon>
        <taxon>Medicago</taxon>
    </lineage>
</organism>
<reference evidence="2" key="1">
    <citation type="submission" date="2012-05" db="EMBL/GenBank/DDBJ databases">
        <authorList>
            <person name="Krishnakumar V."/>
            <person name="Cheung F."/>
            <person name="Xiao Y."/>
            <person name="Chan A."/>
            <person name="Moskal W.A."/>
            <person name="Town C.D."/>
        </authorList>
    </citation>
    <scope>NUCLEOTIDE SEQUENCE</scope>
</reference>
<dbReference type="AlphaFoldDB" id="I3T1A1"/>
<evidence type="ECO:0008006" key="3">
    <source>
        <dbReference type="Google" id="ProtNLM"/>
    </source>
</evidence>
<proteinExistence type="evidence at transcript level"/>
<dbReference type="EMBL" id="BT146499">
    <property type="protein sequence ID" value="AFK46293.1"/>
    <property type="molecule type" value="mRNA"/>
</dbReference>
<protein>
    <recommendedName>
        <fullName evidence="3">Transmembrane protein</fullName>
    </recommendedName>
</protein>